<proteinExistence type="inferred from homology"/>
<dbReference type="InterPro" id="IPR025661">
    <property type="entry name" value="Pept_asp_AS"/>
</dbReference>
<dbReference type="PRINTS" id="PR00705">
    <property type="entry name" value="PAPAIN"/>
</dbReference>
<dbReference type="InterPro" id="IPR013201">
    <property type="entry name" value="Prot_inhib_I29"/>
</dbReference>
<dbReference type="EMBL" id="LUCM01005222">
    <property type="protein sequence ID" value="KAA0193157.1"/>
    <property type="molecule type" value="Genomic_DNA"/>
</dbReference>
<protein>
    <submittedName>
        <fullName evidence="10">Cathepsin L cysteine proteinase</fullName>
    </submittedName>
</protein>
<keyword evidence="5" id="KW-0865">Zymogen</keyword>
<sequence>MKLYSVHILTVLFLCFTALSTTELYDVWEYWKSVHGKRYASWEESLRFRTWLENIVKIQTHNLRYQLGMEMYDMKINEFADLSWSEFAAIYLCNNIHPMMQNLIRAEVANPRATNERNDYKAPDSIDWRTHGLVRRVKDQGQCGSCWAFSATGSIEGQFTKRYGVQIEFSEQQLVDCSGRYGNEGCFGGLMVNSFRYLRNHSLETETDYPYKAEDRPCKANETKGRVKVKSYTVINNGSEIALKELVGTKGPVSVGITADNGFQFYSHGIYFSSNCSIEPMNHGVLVVGYGTEGKIPYWIVKNSWGVGWGENGYIRMARDRNNMCHIASMASIPEVVKI</sequence>
<dbReference type="InterPro" id="IPR000169">
    <property type="entry name" value="Pept_cys_AS"/>
</dbReference>
<keyword evidence="6" id="KW-1015">Disulfide bond</keyword>
<dbReference type="InterPro" id="IPR039417">
    <property type="entry name" value="Peptidase_C1A_papain-like"/>
</dbReference>
<evidence type="ECO:0000256" key="4">
    <source>
        <dbReference type="ARBA" id="ARBA00022807"/>
    </source>
</evidence>
<dbReference type="CDD" id="cd02248">
    <property type="entry name" value="Peptidase_C1A"/>
    <property type="match status" value="1"/>
</dbReference>
<feature type="domain" description="Peptidase C1A papain C-terminal" evidence="8">
    <location>
        <begin position="122"/>
        <end position="335"/>
    </location>
</feature>
<evidence type="ECO:0000259" key="8">
    <source>
        <dbReference type="SMART" id="SM00645"/>
    </source>
</evidence>
<dbReference type="PROSITE" id="PS00639">
    <property type="entry name" value="THIOL_PROTEASE_HIS"/>
    <property type="match status" value="1"/>
</dbReference>
<organism evidence="10 11">
    <name type="scientific">Fasciolopsis buskii</name>
    <dbReference type="NCBI Taxonomy" id="27845"/>
    <lineage>
        <taxon>Eukaryota</taxon>
        <taxon>Metazoa</taxon>
        <taxon>Spiralia</taxon>
        <taxon>Lophotrochozoa</taxon>
        <taxon>Platyhelminthes</taxon>
        <taxon>Trematoda</taxon>
        <taxon>Digenea</taxon>
        <taxon>Plagiorchiida</taxon>
        <taxon>Echinostomata</taxon>
        <taxon>Echinostomatoidea</taxon>
        <taxon>Fasciolidae</taxon>
        <taxon>Fasciolopsis</taxon>
    </lineage>
</organism>
<keyword evidence="11" id="KW-1185">Reference proteome</keyword>
<feature type="chain" id="PRO_5034702187" evidence="7">
    <location>
        <begin position="23"/>
        <end position="339"/>
    </location>
</feature>
<evidence type="ECO:0000256" key="7">
    <source>
        <dbReference type="SAM" id="SignalP"/>
    </source>
</evidence>
<dbReference type="OrthoDB" id="10253408at2759"/>
<dbReference type="SMART" id="SM00848">
    <property type="entry name" value="Inhibitor_I29"/>
    <property type="match status" value="1"/>
</dbReference>
<name>A0A8E0S0G8_9TREM</name>
<keyword evidence="7" id="KW-0732">Signal</keyword>
<accession>A0A8E0S0G8</accession>
<dbReference type="PROSITE" id="PS00640">
    <property type="entry name" value="THIOL_PROTEASE_ASN"/>
    <property type="match status" value="1"/>
</dbReference>
<dbReference type="InterPro" id="IPR038765">
    <property type="entry name" value="Papain-like_cys_pep_sf"/>
</dbReference>
<comment type="similarity">
    <text evidence="1">Belongs to the peptidase C1 family.</text>
</comment>
<dbReference type="FunFam" id="3.90.70.10:FF:000006">
    <property type="entry name" value="Cathepsin S"/>
    <property type="match status" value="1"/>
</dbReference>
<gene>
    <name evidence="10" type="ORF">FBUS_06799</name>
</gene>
<evidence type="ECO:0000256" key="5">
    <source>
        <dbReference type="ARBA" id="ARBA00023145"/>
    </source>
</evidence>
<evidence type="ECO:0000256" key="6">
    <source>
        <dbReference type="ARBA" id="ARBA00023157"/>
    </source>
</evidence>
<comment type="caution">
    <text evidence="10">The sequence shown here is derived from an EMBL/GenBank/DDBJ whole genome shotgun (WGS) entry which is preliminary data.</text>
</comment>
<keyword evidence="3" id="KW-0378">Hydrolase</keyword>
<dbReference type="GO" id="GO:0006508">
    <property type="term" value="P:proteolysis"/>
    <property type="evidence" value="ECO:0007669"/>
    <property type="project" value="UniProtKB-KW"/>
</dbReference>
<dbReference type="PANTHER" id="PTHR12411">
    <property type="entry name" value="CYSTEINE PROTEASE FAMILY C1-RELATED"/>
    <property type="match status" value="1"/>
</dbReference>
<feature type="domain" description="Cathepsin propeptide inhibitor" evidence="9">
    <location>
        <begin position="28"/>
        <end position="87"/>
    </location>
</feature>
<feature type="signal peptide" evidence="7">
    <location>
        <begin position="1"/>
        <end position="22"/>
    </location>
</feature>
<evidence type="ECO:0000256" key="3">
    <source>
        <dbReference type="ARBA" id="ARBA00022801"/>
    </source>
</evidence>
<dbReference type="AlphaFoldDB" id="A0A8E0S0G8"/>
<keyword evidence="2" id="KW-0645">Protease</keyword>
<reference evidence="10" key="1">
    <citation type="submission" date="2019-05" db="EMBL/GenBank/DDBJ databases">
        <title>Annotation for the trematode Fasciolopsis buski.</title>
        <authorList>
            <person name="Choi Y.-J."/>
        </authorList>
    </citation>
    <scope>NUCLEOTIDE SEQUENCE</scope>
    <source>
        <strain evidence="10">HT</strain>
        <tissue evidence="10">Whole worm</tissue>
    </source>
</reference>
<dbReference type="Gene3D" id="3.90.70.10">
    <property type="entry name" value="Cysteine proteinases"/>
    <property type="match status" value="1"/>
</dbReference>
<dbReference type="PROSITE" id="PS00139">
    <property type="entry name" value="THIOL_PROTEASE_CYS"/>
    <property type="match status" value="1"/>
</dbReference>
<dbReference type="Pfam" id="PF08246">
    <property type="entry name" value="Inhibitor_I29"/>
    <property type="match status" value="1"/>
</dbReference>
<dbReference type="InterPro" id="IPR000668">
    <property type="entry name" value="Peptidase_C1A_C"/>
</dbReference>
<dbReference type="SMART" id="SM00645">
    <property type="entry name" value="Pept_C1"/>
    <property type="match status" value="1"/>
</dbReference>
<dbReference type="GO" id="GO:0008234">
    <property type="term" value="F:cysteine-type peptidase activity"/>
    <property type="evidence" value="ECO:0007669"/>
    <property type="project" value="UniProtKB-KW"/>
</dbReference>
<dbReference type="SUPFAM" id="SSF54001">
    <property type="entry name" value="Cysteine proteinases"/>
    <property type="match status" value="1"/>
</dbReference>
<evidence type="ECO:0000313" key="10">
    <source>
        <dbReference type="EMBL" id="KAA0193157.1"/>
    </source>
</evidence>
<dbReference type="InterPro" id="IPR013128">
    <property type="entry name" value="Peptidase_C1A"/>
</dbReference>
<dbReference type="Proteomes" id="UP000728185">
    <property type="component" value="Unassembled WGS sequence"/>
</dbReference>
<evidence type="ECO:0000259" key="9">
    <source>
        <dbReference type="SMART" id="SM00848"/>
    </source>
</evidence>
<dbReference type="Pfam" id="PF00112">
    <property type="entry name" value="Peptidase_C1"/>
    <property type="match status" value="1"/>
</dbReference>
<keyword evidence="4" id="KW-0788">Thiol protease</keyword>
<dbReference type="InterPro" id="IPR025660">
    <property type="entry name" value="Pept_his_AS"/>
</dbReference>
<evidence type="ECO:0000256" key="2">
    <source>
        <dbReference type="ARBA" id="ARBA00022670"/>
    </source>
</evidence>
<evidence type="ECO:0000313" key="11">
    <source>
        <dbReference type="Proteomes" id="UP000728185"/>
    </source>
</evidence>
<evidence type="ECO:0000256" key="1">
    <source>
        <dbReference type="ARBA" id="ARBA00008455"/>
    </source>
</evidence>